<comment type="caution">
    <text evidence="2">The sequence shown here is derived from an EMBL/GenBank/DDBJ whole genome shotgun (WGS) entry which is preliminary data.</text>
</comment>
<feature type="transmembrane region" description="Helical" evidence="1">
    <location>
        <begin position="93"/>
        <end position="111"/>
    </location>
</feature>
<evidence type="ECO:0000313" key="2">
    <source>
        <dbReference type="EMBL" id="CAB5395748.1"/>
    </source>
</evidence>
<organism evidence="2 3">
    <name type="scientific">Rhizophagus irregularis</name>
    <dbReference type="NCBI Taxonomy" id="588596"/>
    <lineage>
        <taxon>Eukaryota</taxon>
        <taxon>Fungi</taxon>
        <taxon>Fungi incertae sedis</taxon>
        <taxon>Mucoromycota</taxon>
        <taxon>Glomeromycotina</taxon>
        <taxon>Glomeromycetes</taxon>
        <taxon>Glomerales</taxon>
        <taxon>Glomeraceae</taxon>
        <taxon>Rhizophagus</taxon>
    </lineage>
</organism>
<gene>
    <name evidence="2" type="ORF">CHRIB12_LOCUS23998</name>
</gene>
<dbReference type="AlphaFoldDB" id="A0A916EMS3"/>
<reference evidence="2" key="1">
    <citation type="submission" date="2020-05" db="EMBL/GenBank/DDBJ databases">
        <authorList>
            <person name="Rincon C."/>
            <person name="Sanders R I."/>
            <person name="Robbins C."/>
            <person name="Chaturvedi A."/>
        </authorList>
    </citation>
    <scope>NUCLEOTIDE SEQUENCE</scope>
    <source>
        <strain evidence="2">CHB12</strain>
    </source>
</reference>
<proteinExistence type="predicted"/>
<evidence type="ECO:0000256" key="1">
    <source>
        <dbReference type="SAM" id="Phobius"/>
    </source>
</evidence>
<sequence length="507" mass="57911">MWEFETNGTIKHILRIDENPSSMNKWLIFITIFSSILEAVLVPVLILSIWLIIYKVKRKMNGCEFRLCMQATHSSMFKLFIDLFSRYDKSSKGMLVFIMLLLIMNLLGKNIPNILVANVIGIHNFTKIVHHNMDLFKNDLNCTYVSCTSDLEDNNFALVLNSTTLENTMRTHNVKTAYWDLSNNNTLDAIRIRVNTTSCNFTIGDGIDSVVSNNLGNVTDVPAQGRFTGSYGGLSTVAKRDVVLGATPTRIFLTTDITDRCDIPLNMFYISPNFEPNVYKMANWLVNDSGYHTDQAYNRTCRMKMECIAIPEWKKMQIVGNTPDNIKLSEVNFNNSLDKLKETFSNNVSDYNVNGKAFGERLVDEIMIKMQTIITNWREIIKFQGNTHNYNFLDEYERVISQSLVSSIQSMSNNINVDVDEIEKLEAPGLWIEIAILTLVTFFVCSILLLIFTTRNEKMLLPLSPLDFGIVSNAIFKEDSTKTSWPFELDYSHQDKSKHLVTANEVN</sequence>
<accession>A0A916EMS3</accession>
<evidence type="ECO:0000313" key="3">
    <source>
        <dbReference type="Proteomes" id="UP000684084"/>
    </source>
</evidence>
<dbReference type="EMBL" id="CAGKOT010000103">
    <property type="protein sequence ID" value="CAB5395748.1"/>
    <property type="molecule type" value="Genomic_DNA"/>
</dbReference>
<keyword evidence="1" id="KW-1133">Transmembrane helix</keyword>
<name>A0A916EMS3_9GLOM</name>
<keyword evidence="1" id="KW-0812">Transmembrane</keyword>
<dbReference type="VEuPathDB" id="FungiDB:RhiirFUN_008432"/>
<keyword evidence="1" id="KW-0472">Membrane</keyword>
<dbReference type="Proteomes" id="UP000684084">
    <property type="component" value="Unassembled WGS sequence"/>
</dbReference>
<feature type="transmembrane region" description="Helical" evidence="1">
    <location>
        <begin position="26"/>
        <end position="53"/>
    </location>
</feature>
<protein>
    <submittedName>
        <fullName evidence="2">Uncharacterized protein</fullName>
    </submittedName>
</protein>
<dbReference type="OrthoDB" id="2395252at2759"/>
<feature type="transmembrane region" description="Helical" evidence="1">
    <location>
        <begin position="430"/>
        <end position="452"/>
    </location>
</feature>